<feature type="compositionally biased region" description="Basic residues" evidence="1">
    <location>
        <begin position="1"/>
        <end position="11"/>
    </location>
</feature>
<gene>
    <name evidence="2" type="ORF">PEV8663_02267</name>
</gene>
<name>A0A238KF17_9RHOB</name>
<sequence length="73" mass="7570">MAEHFKARHPVKVGGKLIGKGGGVDPAKIDPVRLARLQEKGRIGADDDPSLTNRAQAGGRPSAADVVKVASDD</sequence>
<feature type="region of interest" description="Disordered" evidence="1">
    <location>
        <begin position="40"/>
        <end position="73"/>
    </location>
</feature>
<proteinExistence type="predicted"/>
<dbReference type="EMBL" id="FXYH01000007">
    <property type="protein sequence ID" value="SMX41400.1"/>
    <property type="molecule type" value="Genomic_DNA"/>
</dbReference>
<protein>
    <submittedName>
        <fullName evidence="2">Uncharacterized protein</fullName>
    </submittedName>
</protein>
<evidence type="ECO:0000313" key="2">
    <source>
        <dbReference type="EMBL" id="SMX41400.1"/>
    </source>
</evidence>
<dbReference type="AlphaFoldDB" id="A0A238KF17"/>
<evidence type="ECO:0000313" key="3">
    <source>
        <dbReference type="Proteomes" id="UP000220836"/>
    </source>
</evidence>
<reference evidence="2 3" key="1">
    <citation type="submission" date="2017-05" db="EMBL/GenBank/DDBJ databases">
        <authorList>
            <person name="Song R."/>
            <person name="Chenine A.L."/>
            <person name="Ruprecht R.M."/>
        </authorList>
    </citation>
    <scope>NUCLEOTIDE SEQUENCE [LARGE SCALE GENOMIC DNA]</scope>
    <source>
        <strain evidence="2 3">CECT 8663</strain>
    </source>
</reference>
<dbReference type="Proteomes" id="UP000220836">
    <property type="component" value="Unassembled WGS sequence"/>
</dbReference>
<keyword evidence="3" id="KW-1185">Reference proteome</keyword>
<accession>A0A238KF17</accession>
<evidence type="ECO:0000256" key="1">
    <source>
        <dbReference type="SAM" id="MobiDB-lite"/>
    </source>
</evidence>
<feature type="region of interest" description="Disordered" evidence="1">
    <location>
        <begin position="1"/>
        <end position="25"/>
    </location>
</feature>
<organism evidence="2 3">
    <name type="scientific">Pelagimonas varians</name>
    <dbReference type="NCBI Taxonomy" id="696760"/>
    <lineage>
        <taxon>Bacteria</taxon>
        <taxon>Pseudomonadati</taxon>
        <taxon>Pseudomonadota</taxon>
        <taxon>Alphaproteobacteria</taxon>
        <taxon>Rhodobacterales</taxon>
        <taxon>Roseobacteraceae</taxon>
        <taxon>Pelagimonas</taxon>
    </lineage>
</organism>